<reference evidence="1 2" key="1">
    <citation type="journal article" date="2023" name="Hortic Res">
        <title>Pangenome of water caltrop reveals structural variations and asymmetric subgenome divergence after allopolyploidization.</title>
        <authorList>
            <person name="Zhang X."/>
            <person name="Chen Y."/>
            <person name="Wang L."/>
            <person name="Yuan Y."/>
            <person name="Fang M."/>
            <person name="Shi L."/>
            <person name="Lu R."/>
            <person name="Comes H.P."/>
            <person name="Ma Y."/>
            <person name="Chen Y."/>
            <person name="Huang G."/>
            <person name="Zhou Y."/>
            <person name="Zheng Z."/>
            <person name="Qiu Y."/>
        </authorList>
    </citation>
    <scope>NUCLEOTIDE SEQUENCE [LARGE SCALE GENOMIC DNA]</scope>
    <source>
        <strain evidence="1">F231</strain>
    </source>
</reference>
<dbReference type="Proteomes" id="UP001346149">
    <property type="component" value="Unassembled WGS sequence"/>
</dbReference>
<evidence type="ECO:0000313" key="1">
    <source>
        <dbReference type="EMBL" id="KAK4799986.1"/>
    </source>
</evidence>
<dbReference type="AlphaFoldDB" id="A0AAN7MRX5"/>
<dbReference type="EMBL" id="JAXQNO010000004">
    <property type="protein sequence ID" value="KAK4799986.1"/>
    <property type="molecule type" value="Genomic_DNA"/>
</dbReference>
<protein>
    <submittedName>
        <fullName evidence="1">Uncharacterized protein</fullName>
    </submittedName>
</protein>
<comment type="caution">
    <text evidence="1">The sequence shown here is derived from an EMBL/GenBank/DDBJ whole genome shotgun (WGS) entry which is preliminary data.</text>
</comment>
<name>A0AAN7MRX5_TRANT</name>
<keyword evidence="2" id="KW-1185">Reference proteome</keyword>
<gene>
    <name evidence="1" type="ORF">SAY86_025351</name>
</gene>
<sequence length="167" mass="18623">MSLRFFHKNGRAINTEVYRIFNDICLKSLQDIMQEAEVLRVPINAIFHSTNPIPNPSPSPRDSVSSSLATPFSYFSNQYPISRGAHPNERTIFLSSSIRCPIWKEVSSPGQQALYGRLVVKPDLTINVMLNGKSNVKFPIKGKSVWGQKYVPKDSEVARAVTSPTGT</sequence>
<dbReference type="PANTHER" id="PTHR33527">
    <property type="entry name" value="OS07G0274300 PROTEIN"/>
    <property type="match status" value="1"/>
</dbReference>
<evidence type="ECO:0000313" key="2">
    <source>
        <dbReference type="Proteomes" id="UP001346149"/>
    </source>
</evidence>
<proteinExistence type="predicted"/>
<organism evidence="1 2">
    <name type="scientific">Trapa natans</name>
    <name type="common">Water chestnut</name>
    <dbReference type="NCBI Taxonomy" id="22666"/>
    <lineage>
        <taxon>Eukaryota</taxon>
        <taxon>Viridiplantae</taxon>
        <taxon>Streptophyta</taxon>
        <taxon>Embryophyta</taxon>
        <taxon>Tracheophyta</taxon>
        <taxon>Spermatophyta</taxon>
        <taxon>Magnoliopsida</taxon>
        <taxon>eudicotyledons</taxon>
        <taxon>Gunneridae</taxon>
        <taxon>Pentapetalae</taxon>
        <taxon>rosids</taxon>
        <taxon>malvids</taxon>
        <taxon>Myrtales</taxon>
        <taxon>Lythraceae</taxon>
        <taxon>Trapa</taxon>
    </lineage>
</organism>
<accession>A0AAN7MRX5</accession>
<dbReference type="PANTHER" id="PTHR33527:SF28">
    <property type="entry name" value="GB|AAD43168.1"/>
    <property type="match status" value="1"/>
</dbReference>